<evidence type="ECO:0000313" key="8">
    <source>
        <dbReference type="Proteomes" id="UP000663722"/>
    </source>
</evidence>
<evidence type="ECO:0000256" key="2">
    <source>
        <dbReference type="ARBA" id="ARBA00022723"/>
    </source>
</evidence>
<dbReference type="AlphaFoldDB" id="A0A975BLJ5"/>
<dbReference type="SUPFAM" id="SSF53649">
    <property type="entry name" value="Alkaline phosphatase-like"/>
    <property type="match status" value="1"/>
</dbReference>
<dbReference type="PROSITE" id="PS00523">
    <property type="entry name" value="SULFATASE_1"/>
    <property type="match status" value="1"/>
</dbReference>
<dbReference type="Gene3D" id="3.40.720.10">
    <property type="entry name" value="Alkaline Phosphatase, subunit A"/>
    <property type="match status" value="1"/>
</dbReference>
<sequence length="563" mass="62795">MDIRKCAGALLVALTIAIGGCRNEDGDSPPNGDTEKDRTPNFITLVIDDMGFSDLGSYGGEIPTPNIDELAEDGVMLNNFYACATSTPTRGMLFTGKDHHTAGVGFMTSTTEKMEEVLQQEVLNQPNYESRLALDALPFPELLQQAGYHTMHTGKWDLGKETPEYYPSNRGFDVTRGTLLPGGGLHYSRPDGTLQAAQEGTFVNNGEVIEKFPKQFYSTEYYTDMAIEMLDERDTDKPFYLSLCYTAPHTPLHAPAEVTAKYLDVYAKGWDVIREERFERQKELGLWPEDAELPPLPDDVRSWDELSEEEQMISAKKMAIYAAMVDVLDENIGRLVSHLKDIGEYENTVIILFSDNGAGELYYGLGPDDEDNSYENLGNWNSRVTHGPEWSYAKNTPLHGNKGSLYDGGWHTPAIFHYPKAAVSGEISDRIVSVMDIAPTILEMAEIEYPDTYDGSPITPMAGISMADMFEGDLEYDPERSLTLELHIAHAVRLGDWKLVQPLPVTQLSDGDCDLPLHLYNLATDPFELEDIADEEPDIVEELKLLYDQYAEDNGVIQLPPCP</sequence>
<keyword evidence="3" id="KW-0378">Hydrolase</keyword>
<protein>
    <submittedName>
        <fullName evidence="7">Sulfatase N-terminal domain-containing protein</fullName>
    </submittedName>
</protein>
<feature type="modified residue" description="3-oxoalanine (Ser)" evidence="5">
    <location>
        <position position="86"/>
    </location>
</feature>
<evidence type="ECO:0000256" key="1">
    <source>
        <dbReference type="ARBA" id="ARBA00008779"/>
    </source>
</evidence>
<dbReference type="RefSeq" id="WP_207682849.1">
    <property type="nucleotide sequence ID" value="NZ_CP061800.1"/>
</dbReference>
<evidence type="ECO:0000313" key="7">
    <source>
        <dbReference type="EMBL" id="QTA87817.1"/>
    </source>
</evidence>
<comment type="PTM">
    <text evidence="5">The conversion to 3-oxoalanine (also known as C-formylglycine, FGly), of a serine or cysteine residue in prokaryotes and of a cysteine residue in eukaryotes, is critical for catalytic activity.</text>
</comment>
<evidence type="ECO:0000256" key="3">
    <source>
        <dbReference type="ARBA" id="ARBA00022801"/>
    </source>
</evidence>
<feature type="domain" description="Sulfatase N-terminal" evidence="6">
    <location>
        <begin position="40"/>
        <end position="446"/>
    </location>
</feature>
<dbReference type="GO" id="GO:0046872">
    <property type="term" value="F:metal ion binding"/>
    <property type="evidence" value="ECO:0007669"/>
    <property type="project" value="UniProtKB-KW"/>
</dbReference>
<evidence type="ECO:0000259" key="6">
    <source>
        <dbReference type="Pfam" id="PF00884"/>
    </source>
</evidence>
<dbReference type="CDD" id="cd16025">
    <property type="entry name" value="PAS_like"/>
    <property type="match status" value="1"/>
</dbReference>
<dbReference type="PANTHER" id="PTHR42693">
    <property type="entry name" value="ARYLSULFATASE FAMILY MEMBER"/>
    <property type="match status" value="1"/>
</dbReference>
<dbReference type="EMBL" id="CP061800">
    <property type="protein sequence ID" value="QTA87817.1"/>
    <property type="molecule type" value="Genomic_DNA"/>
</dbReference>
<dbReference type="InterPro" id="IPR000917">
    <property type="entry name" value="Sulfatase_N"/>
</dbReference>
<dbReference type="KEGG" id="dmm:dnm_038540"/>
<name>A0A975BLJ5_9BACT</name>
<dbReference type="InterPro" id="IPR050738">
    <property type="entry name" value="Sulfatase"/>
</dbReference>
<evidence type="ECO:0000256" key="4">
    <source>
        <dbReference type="ARBA" id="ARBA00022837"/>
    </source>
</evidence>
<keyword evidence="2" id="KW-0479">Metal-binding</keyword>
<dbReference type="Gene3D" id="3.30.1120.10">
    <property type="match status" value="1"/>
</dbReference>
<evidence type="ECO:0000256" key="5">
    <source>
        <dbReference type="PIRSR" id="PIRSR600917-52"/>
    </source>
</evidence>
<organism evidence="7 8">
    <name type="scientific">Desulfonema magnum</name>
    <dbReference type="NCBI Taxonomy" id="45655"/>
    <lineage>
        <taxon>Bacteria</taxon>
        <taxon>Pseudomonadati</taxon>
        <taxon>Thermodesulfobacteriota</taxon>
        <taxon>Desulfobacteria</taxon>
        <taxon>Desulfobacterales</taxon>
        <taxon>Desulfococcaceae</taxon>
        <taxon>Desulfonema</taxon>
    </lineage>
</organism>
<gene>
    <name evidence="7" type="ORF">dnm_038540</name>
</gene>
<dbReference type="InterPro" id="IPR017850">
    <property type="entry name" value="Alkaline_phosphatase_core_sf"/>
</dbReference>
<dbReference type="PROSITE" id="PS51257">
    <property type="entry name" value="PROKAR_LIPOPROTEIN"/>
    <property type="match status" value="1"/>
</dbReference>
<keyword evidence="8" id="KW-1185">Reference proteome</keyword>
<comment type="similarity">
    <text evidence="1">Belongs to the sulfatase family.</text>
</comment>
<proteinExistence type="inferred from homology"/>
<keyword evidence="4" id="KW-0106">Calcium</keyword>
<dbReference type="Pfam" id="PF00884">
    <property type="entry name" value="Sulfatase"/>
    <property type="match status" value="1"/>
</dbReference>
<dbReference type="Proteomes" id="UP000663722">
    <property type="component" value="Chromosome"/>
</dbReference>
<accession>A0A975BLJ5</accession>
<dbReference type="GO" id="GO:0004065">
    <property type="term" value="F:arylsulfatase activity"/>
    <property type="evidence" value="ECO:0007669"/>
    <property type="project" value="TreeGrafter"/>
</dbReference>
<reference evidence="7" key="1">
    <citation type="journal article" date="2021" name="Microb. Physiol.">
        <title>Proteogenomic Insights into the Physiology of Marine, Sulfate-Reducing, Filamentous Desulfonema limicola and Desulfonema magnum.</title>
        <authorList>
            <person name="Schnaars V."/>
            <person name="Wohlbrand L."/>
            <person name="Scheve S."/>
            <person name="Hinrichs C."/>
            <person name="Reinhardt R."/>
            <person name="Rabus R."/>
        </authorList>
    </citation>
    <scope>NUCLEOTIDE SEQUENCE</scope>
    <source>
        <strain evidence="7">4be13</strain>
    </source>
</reference>
<dbReference type="InterPro" id="IPR024607">
    <property type="entry name" value="Sulfatase_CS"/>
</dbReference>
<dbReference type="PANTHER" id="PTHR42693:SF33">
    <property type="entry name" value="ARYLSULFATASE"/>
    <property type="match status" value="1"/>
</dbReference>